<reference evidence="2" key="1">
    <citation type="submission" date="2021-01" db="UniProtKB">
        <authorList>
            <consortium name="EnsemblPlants"/>
        </authorList>
    </citation>
    <scope>IDENTIFICATION</scope>
</reference>
<accession>A0A7N0ZTZ5</accession>
<dbReference type="Proteomes" id="UP000594263">
    <property type="component" value="Unplaced"/>
</dbReference>
<dbReference type="Pfam" id="PF00043">
    <property type="entry name" value="GST_C"/>
    <property type="match status" value="1"/>
</dbReference>
<dbReference type="AlphaFoldDB" id="A0A7N0ZTZ5"/>
<feature type="domain" description="Glutathione S-transferase C-terminal" evidence="1">
    <location>
        <begin position="32"/>
        <end position="86"/>
    </location>
</feature>
<protein>
    <recommendedName>
        <fullName evidence="1">Glutathione S-transferase C-terminal domain-containing protein</fullName>
    </recommendedName>
</protein>
<organism evidence="2 3">
    <name type="scientific">Kalanchoe fedtschenkoi</name>
    <name type="common">Lavender scallops</name>
    <name type="synonym">South American air plant</name>
    <dbReference type="NCBI Taxonomy" id="63787"/>
    <lineage>
        <taxon>Eukaryota</taxon>
        <taxon>Viridiplantae</taxon>
        <taxon>Streptophyta</taxon>
        <taxon>Embryophyta</taxon>
        <taxon>Tracheophyta</taxon>
        <taxon>Spermatophyta</taxon>
        <taxon>Magnoliopsida</taxon>
        <taxon>eudicotyledons</taxon>
        <taxon>Gunneridae</taxon>
        <taxon>Pentapetalae</taxon>
        <taxon>Saxifragales</taxon>
        <taxon>Crassulaceae</taxon>
        <taxon>Kalanchoe</taxon>
    </lineage>
</organism>
<dbReference type="Gene3D" id="1.20.1050.10">
    <property type="match status" value="1"/>
</dbReference>
<dbReference type="SUPFAM" id="SSF47616">
    <property type="entry name" value="GST C-terminal domain-like"/>
    <property type="match status" value="1"/>
</dbReference>
<dbReference type="EnsemblPlants" id="Kaladp0036s0007.1.v1.1">
    <property type="protein sequence ID" value="Kaladp0036s0007.1.v1.1.CDS.1"/>
    <property type="gene ID" value="Kaladp0036s0007.v1.1"/>
</dbReference>
<evidence type="ECO:0000259" key="1">
    <source>
        <dbReference type="Pfam" id="PF00043"/>
    </source>
</evidence>
<sequence>MPQLQTAAQTNLQLWPCPIETLTQTGRRALSSSTERREERGAGKKDFIEALKVLDGELSKKKLFGGERIGFVDICLIGFYSWFSAYEKLAT</sequence>
<dbReference type="Gramene" id="Kaladp0036s0007.1.v1.1">
    <property type="protein sequence ID" value="Kaladp0036s0007.1.v1.1.CDS.1"/>
    <property type="gene ID" value="Kaladp0036s0007.v1.1"/>
</dbReference>
<name>A0A7N0ZTZ5_KALFE</name>
<dbReference type="InterPro" id="IPR036282">
    <property type="entry name" value="Glutathione-S-Trfase_C_sf"/>
</dbReference>
<evidence type="ECO:0000313" key="2">
    <source>
        <dbReference type="EnsemblPlants" id="Kaladp0036s0007.1.v1.1.CDS.1"/>
    </source>
</evidence>
<dbReference type="InterPro" id="IPR004046">
    <property type="entry name" value="GST_C"/>
</dbReference>
<keyword evidence="3" id="KW-1185">Reference proteome</keyword>
<proteinExistence type="predicted"/>
<evidence type="ECO:0000313" key="3">
    <source>
        <dbReference type="Proteomes" id="UP000594263"/>
    </source>
</evidence>